<comment type="caution">
    <text evidence="1">The sequence shown here is derived from an EMBL/GenBank/DDBJ whole genome shotgun (WGS) entry which is preliminary data.</text>
</comment>
<keyword evidence="2" id="KW-1185">Reference proteome</keyword>
<name>A0A9Q1IEM1_SYNKA</name>
<evidence type="ECO:0000313" key="2">
    <source>
        <dbReference type="Proteomes" id="UP001152622"/>
    </source>
</evidence>
<organism evidence="1 2">
    <name type="scientific">Synaphobranchus kaupii</name>
    <name type="common">Kaup's arrowtooth eel</name>
    <dbReference type="NCBI Taxonomy" id="118154"/>
    <lineage>
        <taxon>Eukaryota</taxon>
        <taxon>Metazoa</taxon>
        <taxon>Chordata</taxon>
        <taxon>Craniata</taxon>
        <taxon>Vertebrata</taxon>
        <taxon>Euteleostomi</taxon>
        <taxon>Actinopterygii</taxon>
        <taxon>Neopterygii</taxon>
        <taxon>Teleostei</taxon>
        <taxon>Anguilliformes</taxon>
        <taxon>Synaphobranchidae</taxon>
        <taxon>Synaphobranchus</taxon>
    </lineage>
</organism>
<sequence>MSCPGDLETSKSVRNLCGVHPKVIPGLYTGDSSVPTAKGSGDSGVHRGEFTRHVLHTKLPLERPLSACFQ</sequence>
<reference evidence="1" key="1">
    <citation type="journal article" date="2023" name="Science">
        <title>Genome structures resolve the early diversification of teleost fishes.</title>
        <authorList>
            <person name="Parey E."/>
            <person name="Louis A."/>
            <person name="Montfort J."/>
            <person name="Bouchez O."/>
            <person name="Roques C."/>
            <person name="Iampietro C."/>
            <person name="Lluch J."/>
            <person name="Castinel A."/>
            <person name="Donnadieu C."/>
            <person name="Desvignes T."/>
            <person name="Floi Bucao C."/>
            <person name="Jouanno E."/>
            <person name="Wen M."/>
            <person name="Mejri S."/>
            <person name="Dirks R."/>
            <person name="Jansen H."/>
            <person name="Henkel C."/>
            <person name="Chen W.J."/>
            <person name="Zahm M."/>
            <person name="Cabau C."/>
            <person name="Klopp C."/>
            <person name="Thompson A.W."/>
            <person name="Robinson-Rechavi M."/>
            <person name="Braasch I."/>
            <person name="Lecointre G."/>
            <person name="Bobe J."/>
            <person name="Postlethwait J.H."/>
            <person name="Berthelot C."/>
            <person name="Roest Crollius H."/>
            <person name="Guiguen Y."/>
        </authorList>
    </citation>
    <scope>NUCLEOTIDE SEQUENCE</scope>
    <source>
        <strain evidence="1">WJC10195</strain>
    </source>
</reference>
<gene>
    <name evidence="1" type="ORF">SKAU_G00380310</name>
</gene>
<dbReference type="Proteomes" id="UP001152622">
    <property type="component" value="Chromosome 19"/>
</dbReference>
<dbReference type="EMBL" id="JAINUF010000019">
    <property type="protein sequence ID" value="KAJ8336811.1"/>
    <property type="molecule type" value="Genomic_DNA"/>
</dbReference>
<accession>A0A9Q1IEM1</accession>
<evidence type="ECO:0000313" key="1">
    <source>
        <dbReference type="EMBL" id="KAJ8336811.1"/>
    </source>
</evidence>
<proteinExistence type="predicted"/>
<protein>
    <submittedName>
        <fullName evidence="1">Uncharacterized protein</fullName>
    </submittedName>
</protein>
<dbReference type="AlphaFoldDB" id="A0A9Q1IEM1"/>